<dbReference type="Proteomes" id="UP000800041">
    <property type="component" value="Unassembled WGS sequence"/>
</dbReference>
<accession>A0A6G1HCW1</accession>
<gene>
    <name evidence="2" type="ORF">K402DRAFT_203313</name>
</gene>
<keyword evidence="1" id="KW-0472">Membrane</keyword>
<keyword evidence="3" id="KW-1185">Reference proteome</keyword>
<sequence>MSAVYLFFSGYTFLLSLFRLLHTYLSTRLKLNSLQLKQTEEAHAAKSSQGSNPIKLSTPCGQSWVCVVGQPTCVGYNKKLASLESKGRR</sequence>
<feature type="transmembrane region" description="Helical" evidence="1">
    <location>
        <begin position="6"/>
        <end position="25"/>
    </location>
</feature>
<evidence type="ECO:0000313" key="2">
    <source>
        <dbReference type="EMBL" id="KAF1990768.1"/>
    </source>
</evidence>
<reference evidence="2" key="1">
    <citation type="journal article" date="2020" name="Stud. Mycol.">
        <title>101 Dothideomycetes genomes: a test case for predicting lifestyles and emergence of pathogens.</title>
        <authorList>
            <person name="Haridas S."/>
            <person name="Albert R."/>
            <person name="Binder M."/>
            <person name="Bloem J."/>
            <person name="Labutti K."/>
            <person name="Salamov A."/>
            <person name="Andreopoulos B."/>
            <person name="Baker S."/>
            <person name="Barry K."/>
            <person name="Bills G."/>
            <person name="Bluhm B."/>
            <person name="Cannon C."/>
            <person name="Castanera R."/>
            <person name="Culley D."/>
            <person name="Daum C."/>
            <person name="Ezra D."/>
            <person name="Gonzalez J."/>
            <person name="Henrissat B."/>
            <person name="Kuo A."/>
            <person name="Liang C."/>
            <person name="Lipzen A."/>
            <person name="Lutzoni F."/>
            <person name="Magnuson J."/>
            <person name="Mondo S."/>
            <person name="Nolan M."/>
            <person name="Ohm R."/>
            <person name="Pangilinan J."/>
            <person name="Park H.-J."/>
            <person name="Ramirez L."/>
            <person name="Alfaro M."/>
            <person name="Sun H."/>
            <person name="Tritt A."/>
            <person name="Yoshinaga Y."/>
            <person name="Zwiers L.-H."/>
            <person name="Turgeon B."/>
            <person name="Goodwin S."/>
            <person name="Spatafora J."/>
            <person name="Crous P."/>
            <person name="Grigoriev I."/>
        </authorList>
    </citation>
    <scope>NUCLEOTIDE SEQUENCE</scope>
    <source>
        <strain evidence="2">CBS 113979</strain>
    </source>
</reference>
<protein>
    <submittedName>
        <fullName evidence="2">Uncharacterized protein</fullName>
    </submittedName>
</protein>
<name>A0A6G1HCW1_9PEZI</name>
<dbReference type="AlphaFoldDB" id="A0A6G1HCW1"/>
<dbReference type="EMBL" id="ML977141">
    <property type="protein sequence ID" value="KAF1990768.1"/>
    <property type="molecule type" value="Genomic_DNA"/>
</dbReference>
<proteinExistence type="predicted"/>
<keyword evidence="1" id="KW-0812">Transmembrane</keyword>
<evidence type="ECO:0000256" key="1">
    <source>
        <dbReference type="SAM" id="Phobius"/>
    </source>
</evidence>
<evidence type="ECO:0000313" key="3">
    <source>
        <dbReference type="Proteomes" id="UP000800041"/>
    </source>
</evidence>
<organism evidence="2 3">
    <name type="scientific">Aulographum hederae CBS 113979</name>
    <dbReference type="NCBI Taxonomy" id="1176131"/>
    <lineage>
        <taxon>Eukaryota</taxon>
        <taxon>Fungi</taxon>
        <taxon>Dikarya</taxon>
        <taxon>Ascomycota</taxon>
        <taxon>Pezizomycotina</taxon>
        <taxon>Dothideomycetes</taxon>
        <taxon>Pleosporomycetidae</taxon>
        <taxon>Aulographales</taxon>
        <taxon>Aulographaceae</taxon>
    </lineage>
</organism>
<keyword evidence="1" id="KW-1133">Transmembrane helix</keyword>